<dbReference type="Gene3D" id="3.40.50.300">
    <property type="entry name" value="P-loop containing nucleotide triphosphate hydrolases"/>
    <property type="match status" value="1"/>
</dbReference>
<sequence length="246" mass="26888">MELQHADSRPIAPHFRPGKPLARAAFLSELAAVLLPLRTDSRLLVAVDGVDGAGKTTFADDLARVIRGVDGPQRQVLRVTLDAFHNVRSVRYRRGRGSPEGFWRDSYNLEQFMEYVLAPLASGAAEFRDRGHDLPTDAVLDPEPVMAAKDAVVLIDGLFLHREELRDFWDFSVFLDVPFDVTAARMAVRDGPGPGSRQAGAVSPHERYVGGQQLYFAAADPAARADLVLDNSRATTLRVINGSDAG</sequence>
<comment type="caution">
    <text evidence="2">The sequence shown here is derived from an EMBL/GenBank/DDBJ whole genome shotgun (WGS) entry which is preliminary data.</text>
</comment>
<dbReference type="InterPro" id="IPR027417">
    <property type="entry name" value="P-loop_NTPase"/>
</dbReference>
<evidence type="ECO:0000259" key="1">
    <source>
        <dbReference type="Pfam" id="PF00485"/>
    </source>
</evidence>
<dbReference type="PANTHER" id="PTHR10285">
    <property type="entry name" value="URIDINE KINASE"/>
    <property type="match status" value="1"/>
</dbReference>
<dbReference type="SUPFAM" id="SSF52540">
    <property type="entry name" value="P-loop containing nucleoside triphosphate hydrolases"/>
    <property type="match status" value="1"/>
</dbReference>
<protein>
    <submittedName>
        <fullName evidence="2">Uridine kinase</fullName>
    </submittedName>
</protein>
<evidence type="ECO:0000313" key="2">
    <source>
        <dbReference type="EMBL" id="MCQ1949461.1"/>
    </source>
</evidence>
<evidence type="ECO:0000313" key="3">
    <source>
        <dbReference type="Proteomes" id="UP001206924"/>
    </source>
</evidence>
<keyword evidence="2" id="KW-0418">Kinase</keyword>
<gene>
    <name evidence="2" type="ORF">NNX28_05895</name>
</gene>
<name>A0ABT1NP10_9MICC</name>
<accession>A0ABT1NP10</accession>
<keyword evidence="2" id="KW-0808">Transferase</keyword>
<dbReference type="RefSeq" id="WP_255865125.1">
    <property type="nucleotide sequence ID" value="NZ_CP104263.1"/>
</dbReference>
<dbReference type="EMBL" id="JANFLP010000006">
    <property type="protein sequence ID" value="MCQ1949461.1"/>
    <property type="molecule type" value="Genomic_DNA"/>
</dbReference>
<proteinExistence type="predicted"/>
<keyword evidence="3" id="KW-1185">Reference proteome</keyword>
<reference evidence="2 3" key="1">
    <citation type="submission" date="2022-07" db="EMBL/GenBank/DDBJ databases">
        <title>Novel species in genus Arthrobacter.</title>
        <authorList>
            <person name="Liu Y."/>
        </authorList>
    </citation>
    <scope>NUCLEOTIDE SEQUENCE [LARGE SCALE GENOMIC DNA]</scope>
    <source>
        <strain evidence="3">zg-Y859</strain>
    </source>
</reference>
<dbReference type="GO" id="GO:0016301">
    <property type="term" value="F:kinase activity"/>
    <property type="evidence" value="ECO:0007669"/>
    <property type="project" value="UniProtKB-KW"/>
</dbReference>
<dbReference type="Proteomes" id="UP001206924">
    <property type="component" value="Unassembled WGS sequence"/>
</dbReference>
<dbReference type="InterPro" id="IPR006083">
    <property type="entry name" value="PRK/URK"/>
</dbReference>
<organism evidence="2 3">
    <name type="scientific">Arthrobacter jinronghuae</name>
    <dbReference type="NCBI Taxonomy" id="2964609"/>
    <lineage>
        <taxon>Bacteria</taxon>
        <taxon>Bacillati</taxon>
        <taxon>Actinomycetota</taxon>
        <taxon>Actinomycetes</taxon>
        <taxon>Micrococcales</taxon>
        <taxon>Micrococcaceae</taxon>
        <taxon>Arthrobacter</taxon>
    </lineage>
</organism>
<dbReference type="Pfam" id="PF00485">
    <property type="entry name" value="PRK"/>
    <property type="match status" value="1"/>
</dbReference>
<feature type="domain" description="Phosphoribulokinase/uridine kinase" evidence="1">
    <location>
        <begin position="45"/>
        <end position="191"/>
    </location>
</feature>